<dbReference type="Proteomes" id="UP000001876">
    <property type="component" value="Unassembled WGS sequence"/>
</dbReference>
<dbReference type="OrthoDB" id="524655at2759"/>
<proteinExistence type="predicted"/>
<dbReference type="GeneID" id="9687678"/>
<dbReference type="STRING" id="564608.C1N269"/>
<evidence type="ECO:0000313" key="1">
    <source>
        <dbReference type="EMBL" id="EEH53751.1"/>
    </source>
</evidence>
<evidence type="ECO:0000313" key="2">
    <source>
        <dbReference type="Proteomes" id="UP000001876"/>
    </source>
</evidence>
<name>C1N269_MICPC</name>
<accession>C1N269</accession>
<gene>
    <name evidence="1" type="ORF">MICPUCDRAFT_51868</name>
</gene>
<dbReference type="EMBL" id="GG663745">
    <property type="protein sequence ID" value="EEH53751.1"/>
    <property type="molecule type" value="Genomic_DNA"/>
</dbReference>
<dbReference type="KEGG" id="mpp:MICPUCDRAFT_51868"/>
<sequence length="119" mass="12037">MAHTGAGPAAKQAAAKAAAKALGGVGVTLGVAFGGLTALTALATAASRAVVVARKRSAGHVCPRCDGRKYHECSTCRGKRAIEWQPLKGPTMRRLCVCPTCGGKTGLQKCLNCVGQGFA</sequence>
<organism evidence="2">
    <name type="scientific">Micromonas pusilla (strain CCMP1545)</name>
    <name type="common">Picoplanktonic green alga</name>
    <dbReference type="NCBI Taxonomy" id="564608"/>
    <lineage>
        <taxon>Eukaryota</taxon>
        <taxon>Viridiplantae</taxon>
        <taxon>Chlorophyta</taxon>
        <taxon>Mamiellophyceae</taxon>
        <taxon>Mamiellales</taxon>
        <taxon>Mamiellaceae</taxon>
        <taxon>Micromonas</taxon>
    </lineage>
</organism>
<dbReference type="OMA" id="KKTAPPC"/>
<reference evidence="1 2" key="1">
    <citation type="journal article" date="2009" name="Science">
        <title>Green evolution and dynamic adaptations revealed by genomes of the marine picoeukaryotes Micromonas.</title>
        <authorList>
            <person name="Worden A.Z."/>
            <person name="Lee J.H."/>
            <person name="Mock T."/>
            <person name="Rouze P."/>
            <person name="Simmons M.P."/>
            <person name="Aerts A.L."/>
            <person name="Allen A.E."/>
            <person name="Cuvelier M.L."/>
            <person name="Derelle E."/>
            <person name="Everett M.V."/>
            <person name="Foulon E."/>
            <person name="Grimwood J."/>
            <person name="Gundlach H."/>
            <person name="Henrissat B."/>
            <person name="Napoli C."/>
            <person name="McDonald S.M."/>
            <person name="Parker M.S."/>
            <person name="Rombauts S."/>
            <person name="Salamov A."/>
            <person name="Von Dassow P."/>
            <person name="Badger J.H."/>
            <person name="Coutinho P.M."/>
            <person name="Demir E."/>
            <person name="Dubchak I."/>
            <person name="Gentemann C."/>
            <person name="Eikrem W."/>
            <person name="Gready J.E."/>
            <person name="John U."/>
            <person name="Lanier W."/>
            <person name="Lindquist E.A."/>
            <person name="Lucas S."/>
            <person name="Mayer K.F."/>
            <person name="Moreau H."/>
            <person name="Not F."/>
            <person name="Otillar R."/>
            <person name="Panaud O."/>
            <person name="Pangilinan J."/>
            <person name="Paulsen I."/>
            <person name="Piegu B."/>
            <person name="Poliakov A."/>
            <person name="Robbens S."/>
            <person name="Schmutz J."/>
            <person name="Toulza E."/>
            <person name="Wyss T."/>
            <person name="Zelensky A."/>
            <person name="Zhou K."/>
            <person name="Armbrust E.V."/>
            <person name="Bhattacharya D."/>
            <person name="Goodenough U.W."/>
            <person name="Van de Peer Y."/>
            <person name="Grigoriev I.V."/>
        </authorList>
    </citation>
    <scope>NUCLEOTIDE SEQUENCE [LARGE SCALE GENOMIC DNA]</scope>
    <source>
        <strain evidence="1 2">CCMP1545</strain>
    </source>
</reference>
<dbReference type="AlphaFoldDB" id="C1N269"/>
<protein>
    <submittedName>
        <fullName evidence="1">Predicted protein</fullName>
    </submittedName>
</protein>
<dbReference type="RefSeq" id="XP_003062039.1">
    <property type="nucleotide sequence ID" value="XM_003061993.1"/>
</dbReference>
<dbReference type="eggNOG" id="ENOG502S1IB">
    <property type="taxonomic scope" value="Eukaryota"/>
</dbReference>
<keyword evidence="2" id="KW-1185">Reference proteome</keyword>